<evidence type="ECO:0000313" key="8">
    <source>
        <dbReference type="Proteomes" id="UP000007564"/>
    </source>
</evidence>
<organism evidence="7 8">
    <name type="scientific">Bordetella bronchiseptica 253</name>
    <dbReference type="NCBI Taxonomy" id="568707"/>
    <lineage>
        <taxon>Bacteria</taxon>
        <taxon>Pseudomonadati</taxon>
        <taxon>Pseudomonadota</taxon>
        <taxon>Betaproteobacteria</taxon>
        <taxon>Burkholderiales</taxon>
        <taxon>Alcaligenaceae</taxon>
        <taxon>Bordetella</taxon>
    </lineage>
</organism>
<keyword evidence="5" id="KW-0472">Membrane</keyword>
<dbReference type="Gene3D" id="3.40.30.10">
    <property type="entry name" value="Glutaredoxin"/>
    <property type="match status" value="1"/>
</dbReference>
<protein>
    <submittedName>
        <fullName evidence="7">Putative thiol:disulfide interchange protein</fullName>
    </submittedName>
</protein>
<dbReference type="Proteomes" id="UP000007564">
    <property type="component" value="Chromosome"/>
</dbReference>
<keyword evidence="4" id="KW-0676">Redox-active center</keyword>
<feature type="transmembrane region" description="Helical" evidence="5">
    <location>
        <begin position="12"/>
        <end position="32"/>
    </location>
</feature>
<dbReference type="PROSITE" id="PS51352">
    <property type="entry name" value="THIOREDOXIN_2"/>
    <property type="match status" value="1"/>
</dbReference>
<dbReference type="EMBL" id="HE965806">
    <property type="protein sequence ID" value="CCJ52063.1"/>
    <property type="molecule type" value="Genomic_DNA"/>
</dbReference>
<dbReference type="RefSeq" id="WP_015063652.1">
    <property type="nucleotide sequence ID" value="NC_019382.1"/>
</dbReference>
<evidence type="ECO:0000256" key="2">
    <source>
        <dbReference type="ARBA" id="ARBA00022748"/>
    </source>
</evidence>
<dbReference type="InterPro" id="IPR013766">
    <property type="entry name" value="Thioredoxin_domain"/>
</dbReference>
<dbReference type="PANTHER" id="PTHR42852:SF13">
    <property type="entry name" value="PROTEIN DIPZ"/>
    <property type="match status" value="1"/>
</dbReference>
<dbReference type="GO" id="GO:0017004">
    <property type="term" value="P:cytochrome complex assembly"/>
    <property type="evidence" value="ECO:0007669"/>
    <property type="project" value="UniProtKB-KW"/>
</dbReference>
<evidence type="ECO:0000259" key="6">
    <source>
        <dbReference type="PROSITE" id="PS51352"/>
    </source>
</evidence>
<dbReference type="GO" id="GO:0042597">
    <property type="term" value="C:periplasmic space"/>
    <property type="evidence" value="ECO:0007669"/>
    <property type="project" value="UniProtKB-SubCell"/>
</dbReference>
<evidence type="ECO:0000313" key="7">
    <source>
        <dbReference type="EMBL" id="CCJ52063.1"/>
    </source>
</evidence>
<evidence type="ECO:0000256" key="5">
    <source>
        <dbReference type="SAM" id="Phobius"/>
    </source>
</evidence>
<evidence type="ECO:0000256" key="1">
    <source>
        <dbReference type="ARBA" id="ARBA00004418"/>
    </source>
</evidence>
<dbReference type="KEGG" id="bbh:BN112_0145"/>
<feature type="transmembrane region" description="Helical" evidence="5">
    <location>
        <begin position="44"/>
        <end position="62"/>
    </location>
</feature>
<dbReference type="CDD" id="cd02966">
    <property type="entry name" value="TlpA_like_family"/>
    <property type="match status" value="1"/>
</dbReference>
<sequence length="271" mass="28962">MSAMVQLGPLMLPTALLLMLACVAAGSLAARWQAGSAGAGEMPLMRVLLAGLLAARLAFVWRHREAYLQSPWDVLDIRDGGWLAWAGFAGAWACGLWFARRRGPRRRALLAGLAAATLAWTVGAAVLGIGAPAATKAMPPLQLATPDGAPRSLAAFAGQPVVLNLWASWCPPCRREMPMLQRMQAARPDVHFVFVNQGESAQQVNAYLRELGMPLRNVLLDPGAQAGAYFGHRALPATLFFDAQGRLVDTRLGELSQASLVQRLGALRPAP</sequence>
<dbReference type="InterPro" id="IPR036249">
    <property type="entry name" value="Thioredoxin-like_sf"/>
</dbReference>
<name>A0A0C6P136_BORBO</name>
<dbReference type="PANTHER" id="PTHR42852">
    <property type="entry name" value="THIOL:DISULFIDE INTERCHANGE PROTEIN DSBE"/>
    <property type="match status" value="1"/>
</dbReference>
<gene>
    <name evidence="7" type="ORF">BN112_0145</name>
</gene>
<feature type="transmembrane region" description="Helical" evidence="5">
    <location>
        <begin position="108"/>
        <end position="133"/>
    </location>
</feature>
<feature type="transmembrane region" description="Helical" evidence="5">
    <location>
        <begin position="82"/>
        <end position="99"/>
    </location>
</feature>
<evidence type="ECO:0000256" key="4">
    <source>
        <dbReference type="ARBA" id="ARBA00023284"/>
    </source>
</evidence>
<keyword evidence="5" id="KW-1133">Transmembrane helix</keyword>
<dbReference type="OrthoDB" id="9811352at2"/>
<evidence type="ECO:0000256" key="3">
    <source>
        <dbReference type="ARBA" id="ARBA00022764"/>
    </source>
</evidence>
<keyword evidence="3" id="KW-0574">Periplasm</keyword>
<dbReference type="InterPro" id="IPR050553">
    <property type="entry name" value="Thioredoxin_ResA/DsbE_sf"/>
</dbReference>
<keyword evidence="5" id="KW-0812">Transmembrane</keyword>
<proteinExistence type="predicted"/>
<dbReference type="Pfam" id="PF08534">
    <property type="entry name" value="Redoxin"/>
    <property type="match status" value="1"/>
</dbReference>
<comment type="subcellular location">
    <subcellularLocation>
        <location evidence="1">Periplasm</location>
    </subcellularLocation>
</comment>
<dbReference type="PROSITE" id="PS00194">
    <property type="entry name" value="THIOREDOXIN_1"/>
    <property type="match status" value="1"/>
</dbReference>
<keyword evidence="2" id="KW-0201">Cytochrome c-type biogenesis</keyword>
<reference evidence="7 8" key="1">
    <citation type="journal article" date="2012" name="BMC Genomics">
        <title>Comparative genomics of the classical Bordetella subspecies: the evolution and exchange of virulence-associated diversity amongst closely related pathogens.</title>
        <authorList>
            <person name="Park J."/>
            <person name="Zhang Y."/>
            <person name="Buboltz A.M."/>
            <person name="Zhang X."/>
            <person name="Schuster S.C."/>
            <person name="Ahuja U."/>
            <person name="Liu M."/>
            <person name="Miller J.F."/>
            <person name="Sebaihia M."/>
            <person name="Bentley S.D."/>
            <person name="Parkhill J."/>
            <person name="Harvill E.T."/>
        </authorList>
    </citation>
    <scope>NUCLEOTIDE SEQUENCE [LARGE SCALE GENOMIC DNA]</scope>
    <source>
        <strain evidence="7 8">253</strain>
    </source>
</reference>
<dbReference type="AlphaFoldDB" id="A0A0C6P136"/>
<dbReference type="HOGENOM" id="CLU_089636_0_0_4"/>
<feature type="domain" description="Thioredoxin" evidence="6">
    <location>
        <begin position="132"/>
        <end position="269"/>
    </location>
</feature>
<dbReference type="GO" id="GO:0015036">
    <property type="term" value="F:disulfide oxidoreductase activity"/>
    <property type="evidence" value="ECO:0007669"/>
    <property type="project" value="UniProtKB-ARBA"/>
</dbReference>
<accession>A0A0C6P136</accession>
<dbReference type="InterPro" id="IPR017937">
    <property type="entry name" value="Thioredoxin_CS"/>
</dbReference>
<dbReference type="InterPro" id="IPR013740">
    <property type="entry name" value="Redoxin"/>
</dbReference>
<dbReference type="SUPFAM" id="SSF52833">
    <property type="entry name" value="Thioredoxin-like"/>
    <property type="match status" value="1"/>
</dbReference>